<dbReference type="RefSeq" id="WP_311423077.1">
    <property type="nucleotide sequence ID" value="NZ_JAVREH010000011.1"/>
</dbReference>
<proteinExistence type="predicted"/>
<name>A0ABU2JAB6_9ACTN</name>
<comment type="caution">
    <text evidence="2">The sequence shown here is derived from an EMBL/GenBank/DDBJ whole genome shotgun (WGS) entry which is preliminary data.</text>
</comment>
<dbReference type="Proteomes" id="UP001183176">
    <property type="component" value="Unassembled WGS sequence"/>
</dbReference>
<accession>A0ABU2JAB6</accession>
<organism evidence="2 3">
    <name type="scientific">Jatrophihabitans lederbergiae</name>
    <dbReference type="NCBI Taxonomy" id="3075547"/>
    <lineage>
        <taxon>Bacteria</taxon>
        <taxon>Bacillati</taxon>
        <taxon>Actinomycetota</taxon>
        <taxon>Actinomycetes</taxon>
        <taxon>Jatrophihabitantales</taxon>
        <taxon>Jatrophihabitantaceae</taxon>
        <taxon>Jatrophihabitans</taxon>
    </lineage>
</organism>
<reference evidence="3" key="1">
    <citation type="submission" date="2023-07" db="EMBL/GenBank/DDBJ databases">
        <title>30 novel species of actinomycetes from the DSMZ collection.</title>
        <authorList>
            <person name="Nouioui I."/>
        </authorList>
    </citation>
    <scope>NUCLEOTIDE SEQUENCE [LARGE SCALE GENOMIC DNA]</scope>
    <source>
        <strain evidence="3">DSM 44399</strain>
    </source>
</reference>
<protein>
    <submittedName>
        <fullName evidence="2">Acyl-CoA carboxylase subunit epsilon</fullName>
    </submittedName>
</protein>
<keyword evidence="3" id="KW-1185">Reference proteome</keyword>
<dbReference type="Pfam" id="PF13822">
    <property type="entry name" value="ACC_epsilon"/>
    <property type="match status" value="1"/>
</dbReference>
<sequence length="82" mass="8376">MNDTDIVASANPPVEQRPALRVVSGNPTPEEIAALAVVLAAVADAGHTAPSVAPAGGWADPSLRLRRPVPPGPGAWRASAWH</sequence>
<gene>
    <name evidence="2" type="ORF">RM423_11005</name>
</gene>
<evidence type="ECO:0000313" key="3">
    <source>
        <dbReference type="Proteomes" id="UP001183176"/>
    </source>
</evidence>
<evidence type="ECO:0000313" key="2">
    <source>
        <dbReference type="EMBL" id="MDT0261925.1"/>
    </source>
</evidence>
<dbReference type="InterPro" id="IPR032716">
    <property type="entry name" value="ACC_epsilon"/>
</dbReference>
<feature type="region of interest" description="Disordered" evidence="1">
    <location>
        <begin position="53"/>
        <end position="82"/>
    </location>
</feature>
<evidence type="ECO:0000256" key="1">
    <source>
        <dbReference type="SAM" id="MobiDB-lite"/>
    </source>
</evidence>
<dbReference type="EMBL" id="JAVREH010000011">
    <property type="protein sequence ID" value="MDT0261925.1"/>
    <property type="molecule type" value="Genomic_DNA"/>
</dbReference>